<dbReference type="EMBL" id="CP042817">
    <property type="protein sequence ID" value="QEJ98047.1"/>
    <property type="molecule type" value="Genomic_DNA"/>
</dbReference>
<dbReference type="EMBL" id="CDNC01000001">
    <property type="protein sequence ID" value="CEM60419.1"/>
    <property type="molecule type" value="Genomic_DNA"/>
</dbReference>
<organism evidence="11 13">
    <name type="scientific">Treponema phagedenis</name>
    <dbReference type="NCBI Taxonomy" id="162"/>
    <lineage>
        <taxon>Bacteria</taxon>
        <taxon>Pseudomonadati</taxon>
        <taxon>Spirochaetota</taxon>
        <taxon>Spirochaetia</taxon>
        <taxon>Spirochaetales</taxon>
        <taxon>Treponemataceae</taxon>
        <taxon>Treponema</taxon>
    </lineage>
</organism>
<evidence type="ECO:0000313" key="14">
    <source>
        <dbReference type="Proteomes" id="UP000323594"/>
    </source>
</evidence>
<comment type="catalytic activity">
    <reaction evidence="8 9">
        <text>dTTP + alpha-D-glucose 1-phosphate + H(+) = dTDP-alpha-D-glucose + diphosphate</text>
        <dbReference type="Rhea" id="RHEA:15225"/>
        <dbReference type="ChEBI" id="CHEBI:15378"/>
        <dbReference type="ChEBI" id="CHEBI:33019"/>
        <dbReference type="ChEBI" id="CHEBI:37568"/>
        <dbReference type="ChEBI" id="CHEBI:57477"/>
        <dbReference type="ChEBI" id="CHEBI:58601"/>
        <dbReference type="EC" id="2.7.7.24"/>
    </reaction>
</comment>
<comment type="function">
    <text evidence="9">Catalyzes the formation of dTDP-glucose, from dTTP and glucose 1-phosphate, as well as its pyrophosphorolysis.</text>
</comment>
<evidence type="ECO:0000313" key="11">
    <source>
        <dbReference type="EMBL" id="CEM60419.1"/>
    </source>
</evidence>
<dbReference type="GO" id="GO:0046872">
    <property type="term" value="F:metal ion binding"/>
    <property type="evidence" value="ECO:0007669"/>
    <property type="project" value="UniProtKB-KW"/>
</dbReference>
<dbReference type="PANTHER" id="PTHR43532:SF1">
    <property type="entry name" value="GLUCOSE-1-PHOSPHATE THYMIDYLYLTRANSFERASE 1"/>
    <property type="match status" value="1"/>
</dbReference>
<evidence type="ECO:0000259" key="10">
    <source>
        <dbReference type="Pfam" id="PF00483"/>
    </source>
</evidence>
<dbReference type="GO" id="GO:0008879">
    <property type="term" value="F:glucose-1-phosphate thymidylyltransferase activity"/>
    <property type="evidence" value="ECO:0007669"/>
    <property type="project" value="UniProtKB-EC"/>
</dbReference>
<reference evidence="11" key="2">
    <citation type="submission" date="2015-01" db="EMBL/GenBank/DDBJ databases">
        <authorList>
            <person name="Xiang T."/>
            <person name="Song Y."/>
            <person name="Huang L."/>
            <person name="Wang B."/>
            <person name="Wu P."/>
        </authorList>
    </citation>
    <scope>NUCLEOTIDE SEQUENCE [LARGE SCALE GENOMIC DNA]</scope>
    <source>
        <strain evidence="11">V1</strain>
    </source>
</reference>
<keyword evidence="6 9" id="KW-0479">Metal-binding</keyword>
<proteinExistence type="inferred from homology"/>
<dbReference type="InterPro" id="IPR005907">
    <property type="entry name" value="G1P_thy_trans_s"/>
</dbReference>
<name>A0A0B7GPD2_TREPH</name>
<dbReference type="SUPFAM" id="SSF53448">
    <property type="entry name" value="Nucleotide-diphospho-sugar transferases"/>
    <property type="match status" value="1"/>
</dbReference>
<protein>
    <recommendedName>
        <fullName evidence="3 9">Glucose-1-phosphate thymidylyltransferase</fullName>
        <ecNumber evidence="3 9">2.7.7.24</ecNumber>
    </recommendedName>
</protein>
<dbReference type="PANTHER" id="PTHR43532">
    <property type="entry name" value="GLUCOSE-1-PHOSPHATE THYMIDYLYLTRANSFERASE"/>
    <property type="match status" value="1"/>
</dbReference>
<evidence type="ECO:0000256" key="9">
    <source>
        <dbReference type="RuleBase" id="RU003706"/>
    </source>
</evidence>
<dbReference type="RefSeq" id="WP_024752529.1">
    <property type="nucleotide sequence ID" value="NZ_CDNC01000001.1"/>
</dbReference>
<accession>A0A0B7GPD2</accession>
<dbReference type="Proteomes" id="UP000042527">
    <property type="component" value="Unassembled WGS sequence"/>
</dbReference>
<dbReference type="Proteomes" id="UP000323594">
    <property type="component" value="Chromosome"/>
</dbReference>
<evidence type="ECO:0000256" key="2">
    <source>
        <dbReference type="ARBA" id="ARBA00010480"/>
    </source>
</evidence>
<keyword evidence="13" id="KW-1185">Reference proteome</keyword>
<dbReference type="InterPro" id="IPR029044">
    <property type="entry name" value="Nucleotide-diphossugar_trans"/>
</dbReference>
<keyword evidence="4 9" id="KW-0808">Transferase</keyword>
<keyword evidence="7 9" id="KW-0460">Magnesium</keyword>
<dbReference type="EC" id="2.7.7.24" evidence="3 9"/>
<dbReference type="NCBIfam" id="TIGR01207">
    <property type="entry name" value="rmlA"/>
    <property type="match status" value="1"/>
</dbReference>
<dbReference type="OrthoDB" id="9803871at2"/>
<evidence type="ECO:0000256" key="3">
    <source>
        <dbReference type="ARBA" id="ARBA00012461"/>
    </source>
</evidence>
<evidence type="ECO:0000256" key="8">
    <source>
        <dbReference type="ARBA" id="ARBA00049336"/>
    </source>
</evidence>
<dbReference type="CDD" id="cd02538">
    <property type="entry name" value="G1P_TT_short"/>
    <property type="match status" value="1"/>
</dbReference>
<keyword evidence="5 9" id="KW-0548">Nucleotidyltransferase</keyword>
<evidence type="ECO:0000313" key="12">
    <source>
        <dbReference type="EMBL" id="QEJ98047.1"/>
    </source>
</evidence>
<comment type="cofactor">
    <cofactor evidence="1">
        <name>Mg(2+)</name>
        <dbReference type="ChEBI" id="CHEBI:18420"/>
    </cofactor>
</comment>
<evidence type="ECO:0000256" key="1">
    <source>
        <dbReference type="ARBA" id="ARBA00001946"/>
    </source>
</evidence>
<feature type="domain" description="Nucleotidyl transferase" evidence="10">
    <location>
        <begin position="2"/>
        <end position="241"/>
    </location>
</feature>
<dbReference type="Gene3D" id="3.90.550.10">
    <property type="entry name" value="Spore Coat Polysaccharide Biosynthesis Protein SpsA, Chain A"/>
    <property type="match status" value="1"/>
</dbReference>
<evidence type="ECO:0000256" key="7">
    <source>
        <dbReference type="ARBA" id="ARBA00022842"/>
    </source>
</evidence>
<dbReference type="AlphaFoldDB" id="A0A0B7GPD2"/>
<evidence type="ECO:0000256" key="4">
    <source>
        <dbReference type="ARBA" id="ARBA00022679"/>
    </source>
</evidence>
<reference evidence="13" key="1">
    <citation type="submission" date="2015-01" db="EMBL/GenBank/DDBJ databases">
        <authorList>
            <person name="Manzoor Shahid"/>
            <person name="Zubair Saima"/>
        </authorList>
    </citation>
    <scope>NUCLEOTIDE SEQUENCE [LARGE SCALE GENOMIC DNA]</scope>
    <source>
        <strain evidence="13">V1</strain>
    </source>
</reference>
<comment type="similarity">
    <text evidence="2 9">Belongs to the glucose-1-phosphate thymidylyltransferase family.</text>
</comment>
<evidence type="ECO:0000256" key="6">
    <source>
        <dbReference type="ARBA" id="ARBA00022723"/>
    </source>
</evidence>
<dbReference type="InterPro" id="IPR005835">
    <property type="entry name" value="NTP_transferase_dom"/>
</dbReference>
<evidence type="ECO:0000313" key="13">
    <source>
        <dbReference type="Proteomes" id="UP000042527"/>
    </source>
</evidence>
<dbReference type="FunFam" id="3.90.550.10:FF:000023">
    <property type="entry name" value="Glucose-1-phosphate thymidylyltransferase"/>
    <property type="match status" value="1"/>
</dbReference>
<sequence>MKGIILAGGSGTRLAPLTTSVSKQILPLYDKPMIYYPLSTLMLAHINEVLIISTPRDIELFKSLLGDGNWLGMKFEYAVQDKPRGLADAFIIGEKFIGNDSCSLILGDNVFYGNGFSTTLLNAKKNIEENKGALIFGYYVKEPSDYGVVEFDYLGKAISIEEKPETPKSNYAVPGLYFYDNGVIEIAKNIKPSARGEIEITSVNNVYLQNKKLRVEKLGRGMAWLDTGTFNGLLDAANFIATIQERQGLYVSCVEEIAYLRGWIDVSQIFKLSKQYNNEYGAYLRHIAEIYGE</sequence>
<dbReference type="GeneID" id="57753547"/>
<reference evidence="12 14" key="3">
    <citation type="submission" date="2019-08" db="EMBL/GenBank/DDBJ databases">
        <authorList>
            <person name="Kuhnert P."/>
        </authorList>
    </citation>
    <scope>NUCLEOTIDE SEQUENCE [LARGE SCALE GENOMIC DNA]</scope>
    <source>
        <strain evidence="12 14">B36.5</strain>
    </source>
</reference>
<evidence type="ECO:0000256" key="5">
    <source>
        <dbReference type="ARBA" id="ARBA00022695"/>
    </source>
</evidence>
<dbReference type="Pfam" id="PF00483">
    <property type="entry name" value="NTP_transferase"/>
    <property type="match status" value="1"/>
</dbReference>
<gene>
    <name evidence="11" type="primary">rmlA</name>
    <name evidence="12" type="synonym">rfbA</name>
    <name evidence="12" type="ORF">FUT82_08590</name>
    <name evidence="11" type="ORF">TPHV1_10087</name>
</gene>